<dbReference type="Proteomes" id="UP000620124">
    <property type="component" value="Unassembled WGS sequence"/>
</dbReference>
<evidence type="ECO:0000313" key="5">
    <source>
        <dbReference type="Proteomes" id="UP000620124"/>
    </source>
</evidence>
<feature type="transmembrane region" description="Helical" evidence="2">
    <location>
        <begin position="7"/>
        <end position="32"/>
    </location>
</feature>
<sequence>MLKAVVILTWLLELVHTILIWHTIYSLTITFFGQEDQVFTPPRTFYLTLLFSTLVTTTVQIFFAKRIQLFSQEKLVPFITCILAGVVSMGVVAIVALLSAHNTLEILKPYRWLGSIVLALTAFVDVLIATSMCYFLQRARSADFQKTATIIDTLITWSIESTVVKSGASIIQLVLFLTRPNDFLWIIFFVPKASLFSNSMLASLNGRQRLTSVADDSAGGAMFINFNSAAGSGLGSQEAGRNRNMVIQMTRMTETHIDDGNDESVATESKTDVQCN</sequence>
<evidence type="ECO:0000256" key="1">
    <source>
        <dbReference type="SAM" id="MobiDB-lite"/>
    </source>
</evidence>
<keyword evidence="2" id="KW-0472">Membrane</keyword>
<feature type="region of interest" description="Disordered" evidence="1">
    <location>
        <begin position="257"/>
        <end position="276"/>
    </location>
</feature>
<comment type="caution">
    <text evidence="4">The sequence shown here is derived from an EMBL/GenBank/DDBJ whole genome shotgun (WGS) entry which is preliminary data.</text>
</comment>
<dbReference type="OrthoDB" id="2868589at2759"/>
<organism evidence="4 5">
    <name type="scientific">Mycena venus</name>
    <dbReference type="NCBI Taxonomy" id="2733690"/>
    <lineage>
        <taxon>Eukaryota</taxon>
        <taxon>Fungi</taxon>
        <taxon>Dikarya</taxon>
        <taxon>Basidiomycota</taxon>
        <taxon>Agaricomycotina</taxon>
        <taxon>Agaricomycetes</taxon>
        <taxon>Agaricomycetidae</taxon>
        <taxon>Agaricales</taxon>
        <taxon>Marasmiineae</taxon>
        <taxon>Mycenaceae</taxon>
        <taxon>Mycena</taxon>
    </lineage>
</organism>
<evidence type="ECO:0000256" key="2">
    <source>
        <dbReference type="SAM" id="Phobius"/>
    </source>
</evidence>
<keyword evidence="5" id="KW-1185">Reference proteome</keyword>
<feature type="compositionally biased region" description="Polar residues" evidence="1">
    <location>
        <begin position="264"/>
        <end position="276"/>
    </location>
</feature>
<protein>
    <recommendedName>
        <fullName evidence="3">DUF6534 domain-containing protein</fullName>
    </recommendedName>
</protein>
<dbReference type="PANTHER" id="PTHR40465:SF1">
    <property type="entry name" value="DUF6534 DOMAIN-CONTAINING PROTEIN"/>
    <property type="match status" value="1"/>
</dbReference>
<reference evidence="4" key="1">
    <citation type="submission" date="2020-05" db="EMBL/GenBank/DDBJ databases">
        <title>Mycena genomes resolve the evolution of fungal bioluminescence.</title>
        <authorList>
            <person name="Tsai I.J."/>
        </authorList>
    </citation>
    <scope>NUCLEOTIDE SEQUENCE</scope>
    <source>
        <strain evidence="4">CCC161011</strain>
    </source>
</reference>
<evidence type="ECO:0000259" key="3">
    <source>
        <dbReference type="Pfam" id="PF20152"/>
    </source>
</evidence>
<gene>
    <name evidence="4" type="ORF">MVEN_01217600</name>
</gene>
<keyword evidence="2" id="KW-0812">Transmembrane</keyword>
<dbReference type="AlphaFoldDB" id="A0A8H7CYF2"/>
<feature type="transmembrane region" description="Helical" evidence="2">
    <location>
        <begin position="75"/>
        <end position="100"/>
    </location>
</feature>
<feature type="transmembrane region" description="Helical" evidence="2">
    <location>
        <begin position="44"/>
        <end position="63"/>
    </location>
</feature>
<name>A0A8H7CYF2_9AGAR</name>
<feature type="domain" description="DUF6534" evidence="3">
    <location>
        <begin position="122"/>
        <end position="209"/>
    </location>
</feature>
<accession>A0A8H7CYF2</accession>
<dbReference type="PANTHER" id="PTHR40465">
    <property type="entry name" value="CHROMOSOME 1, WHOLE GENOME SHOTGUN SEQUENCE"/>
    <property type="match status" value="1"/>
</dbReference>
<dbReference type="EMBL" id="JACAZI010000009">
    <property type="protein sequence ID" value="KAF7352526.1"/>
    <property type="molecule type" value="Genomic_DNA"/>
</dbReference>
<keyword evidence="2" id="KW-1133">Transmembrane helix</keyword>
<dbReference type="Pfam" id="PF20152">
    <property type="entry name" value="DUF6534"/>
    <property type="match status" value="1"/>
</dbReference>
<feature type="transmembrane region" description="Helical" evidence="2">
    <location>
        <begin position="112"/>
        <end position="136"/>
    </location>
</feature>
<proteinExistence type="predicted"/>
<evidence type="ECO:0000313" key="4">
    <source>
        <dbReference type="EMBL" id="KAF7352526.1"/>
    </source>
</evidence>
<dbReference type="InterPro" id="IPR045339">
    <property type="entry name" value="DUF6534"/>
</dbReference>